<dbReference type="PROSITE" id="PS00478">
    <property type="entry name" value="LIM_DOMAIN_1"/>
    <property type="match status" value="3"/>
</dbReference>
<dbReference type="SUPFAM" id="SSF57716">
    <property type="entry name" value="Glucocorticoid receptor-like (DNA-binding domain)"/>
    <property type="match status" value="2"/>
</dbReference>
<dbReference type="GeneID" id="115627915"/>
<dbReference type="Gene3D" id="2.10.110.10">
    <property type="entry name" value="Cysteine Rich Protein"/>
    <property type="match status" value="3"/>
</dbReference>
<proteinExistence type="predicted"/>
<reference evidence="8" key="1">
    <citation type="submission" date="2025-08" db="UniProtKB">
        <authorList>
            <consortium name="RefSeq"/>
        </authorList>
    </citation>
    <scope>IDENTIFICATION</scope>
    <source>
        <strain evidence="8">11010-0011.00</strain>
        <tissue evidence="8">Whole body</tissue>
    </source>
</reference>
<dbReference type="AlphaFoldDB" id="A0A6J2TUA7"/>
<evidence type="ECO:0000313" key="8">
    <source>
        <dbReference type="RefSeq" id="XP_030379669.1"/>
    </source>
</evidence>
<dbReference type="SMART" id="SM00132">
    <property type="entry name" value="LIM"/>
    <property type="match status" value="3"/>
</dbReference>
<sequence>MAVCCKCKGVVKLRSINALGKTYHPHHFTCSDCDRPIESSTFNVVKNEPVCTACYDKKHASRCFACGTSILQRGVVAVGRKWHEKCFRCVSCGKSLVSSTFFEVNGYLFCKSDYRESFSSRCAGCAEPIAKNAVVALNTKWHANCFKCNRCSQPITGESFKIEGSRPVCAKCTK</sequence>
<dbReference type="PANTHER" id="PTHR24205:SF16">
    <property type="entry name" value="GH01042P-RELATED"/>
    <property type="match status" value="1"/>
</dbReference>
<dbReference type="GO" id="GO:0030018">
    <property type="term" value="C:Z disc"/>
    <property type="evidence" value="ECO:0007669"/>
    <property type="project" value="TreeGrafter"/>
</dbReference>
<dbReference type="Pfam" id="PF00412">
    <property type="entry name" value="LIM"/>
    <property type="match status" value="3"/>
</dbReference>
<keyword evidence="2" id="KW-0677">Repeat</keyword>
<dbReference type="GO" id="GO:0046872">
    <property type="term" value="F:metal ion binding"/>
    <property type="evidence" value="ECO:0007669"/>
    <property type="project" value="UniProtKB-KW"/>
</dbReference>
<feature type="domain" description="LIM zinc-binding" evidence="6">
    <location>
        <begin position="121"/>
        <end position="174"/>
    </location>
</feature>
<dbReference type="OrthoDB" id="1112565at2759"/>
<evidence type="ECO:0000256" key="1">
    <source>
        <dbReference type="ARBA" id="ARBA00022723"/>
    </source>
</evidence>
<evidence type="ECO:0000256" key="2">
    <source>
        <dbReference type="ARBA" id="ARBA00022737"/>
    </source>
</evidence>
<dbReference type="GO" id="GO:0005634">
    <property type="term" value="C:nucleus"/>
    <property type="evidence" value="ECO:0007669"/>
    <property type="project" value="TreeGrafter"/>
</dbReference>
<keyword evidence="1 5" id="KW-0479">Metal-binding</keyword>
<dbReference type="GO" id="GO:0003712">
    <property type="term" value="F:transcription coregulator activity"/>
    <property type="evidence" value="ECO:0007669"/>
    <property type="project" value="TreeGrafter"/>
</dbReference>
<evidence type="ECO:0000259" key="6">
    <source>
        <dbReference type="PROSITE" id="PS50023"/>
    </source>
</evidence>
<dbReference type="FunFam" id="2.10.110.10:FF:000005">
    <property type="entry name" value="Testin isoform 1"/>
    <property type="match status" value="1"/>
</dbReference>
<feature type="domain" description="LIM zinc-binding" evidence="6">
    <location>
        <begin position="2"/>
        <end position="60"/>
    </location>
</feature>
<keyword evidence="4 5" id="KW-0440">LIM domain</keyword>
<dbReference type="PANTHER" id="PTHR24205">
    <property type="entry name" value="FOUR AND A HALF LIM DOMAINS PROTEIN"/>
    <property type="match status" value="1"/>
</dbReference>
<name>A0A6J2TUA7_DROLE</name>
<evidence type="ECO:0000256" key="5">
    <source>
        <dbReference type="PROSITE-ProRule" id="PRU00125"/>
    </source>
</evidence>
<feature type="domain" description="LIM zinc-binding" evidence="6">
    <location>
        <begin position="61"/>
        <end position="120"/>
    </location>
</feature>
<evidence type="ECO:0000313" key="7">
    <source>
        <dbReference type="Proteomes" id="UP000504634"/>
    </source>
</evidence>
<accession>A0A6J2TUA7</accession>
<gene>
    <name evidence="8" type="primary">LOC115627915</name>
</gene>
<keyword evidence="3 5" id="KW-0862">Zinc</keyword>
<dbReference type="PROSITE" id="PS50023">
    <property type="entry name" value="LIM_DOMAIN_2"/>
    <property type="match status" value="3"/>
</dbReference>
<evidence type="ECO:0000256" key="3">
    <source>
        <dbReference type="ARBA" id="ARBA00022833"/>
    </source>
</evidence>
<keyword evidence="7" id="KW-1185">Reference proteome</keyword>
<evidence type="ECO:0000256" key="4">
    <source>
        <dbReference type="ARBA" id="ARBA00023038"/>
    </source>
</evidence>
<organism evidence="7 8">
    <name type="scientific">Drosophila lebanonensis</name>
    <name type="common">Fruit fly</name>
    <name type="synonym">Scaptodrosophila lebanonensis</name>
    <dbReference type="NCBI Taxonomy" id="7225"/>
    <lineage>
        <taxon>Eukaryota</taxon>
        <taxon>Metazoa</taxon>
        <taxon>Ecdysozoa</taxon>
        <taxon>Arthropoda</taxon>
        <taxon>Hexapoda</taxon>
        <taxon>Insecta</taxon>
        <taxon>Pterygota</taxon>
        <taxon>Neoptera</taxon>
        <taxon>Endopterygota</taxon>
        <taxon>Diptera</taxon>
        <taxon>Brachycera</taxon>
        <taxon>Muscomorpha</taxon>
        <taxon>Ephydroidea</taxon>
        <taxon>Drosophilidae</taxon>
        <taxon>Scaptodrosophila</taxon>
    </lineage>
</organism>
<dbReference type="InterPro" id="IPR001781">
    <property type="entry name" value="Znf_LIM"/>
</dbReference>
<dbReference type="RefSeq" id="XP_030379669.1">
    <property type="nucleotide sequence ID" value="XM_030523809.1"/>
</dbReference>
<protein>
    <submittedName>
        <fullName evidence="8">Transforming growth factor beta-1-induced transcript 1 protein</fullName>
    </submittedName>
</protein>
<dbReference type="Proteomes" id="UP000504634">
    <property type="component" value="Unplaced"/>
</dbReference>